<accession>A0A8S9WNB9</accession>
<dbReference type="Proteomes" id="UP000466442">
    <property type="component" value="Linkage Group LG16"/>
</dbReference>
<evidence type="ECO:0000313" key="1">
    <source>
        <dbReference type="EMBL" id="KAF6198187.1"/>
    </source>
</evidence>
<organism evidence="1 2">
    <name type="scientific">Apolygus lucorum</name>
    <name type="common">Small green plant bug</name>
    <name type="synonym">Lygocoris lucorum</name>
    <dbReference type="NCBI Taxonomy" id="248454"/>
    <lineage>
        <taxon>Eukaryota</taxon>
        <taxon>Metazoa</taxon>
        <taxon>Ecdysozoa</taxon>
        <taxon>Arthropoda</taxon>
        <taxon>Hexapoda</taxon>
        <taxon>Insecta</taxon>
        <taxon>Pterygota</taxon>
        <taxon>Neoptera</taxon>
        <taxon>Paraneoptera</taxon>
        <taxon>Hemiptera</taxon>
        <taxon>Heteroptera</taxon>
        <taxon>Panheteroptera</taxon>
        <taxon>Cimicomorpha</taxon>
        <taxon>Miridae</taxon>
        <taxon>Mirini</taxon>
        <taxon>Apolygus</taxon>
    </lineage>
</organism>
<sequence length="78" mass="9166">MERQPLHVWSHFLWSRHSWLRLLGPRGPTLPQVPAPPEIRNMVVRSQVAFPHPCFLEKPVRFFKTQGWVGATKWVGRV</sequence>
<protein>
    <submittedName>
        <fullName evidence="1">Uncharacterized protein</fullName>
    </submittedName>
</protein>
<name>A0A8S9WNB9_APOLU</name>
<keyword evidence="2" id="KW-1185">Reference proteome</keyword>
<comment type="caution">
    <text evidence="1">The sequence shown here is derived from an EMBL/GenBank/DDBJ whole genome shotgun (WGS) entry which is preliminary data.</text>
</comment>
<dbReference type="AlphaFoldDB" id="A0A8S9WNB9"/>
<proteinExistence type="predicted"/>
<gene>
    <name evidence="1" type="ORF">GE061_007934</name>
</gene>
<evidence type="ECO:0000313" key="2">
    <source>
        <dbReference type="Proteomes" id="UP000466442"/>
    </source>
</evidence>
<reference evidence="1" key="1">
    <citation type="journal article" date="2021" name="Mol. Ecol. Resour.">
        <title>Apolygus lucorum genome provides insights into omnivorousness and mesophyll feeding.</title>
        <authorList>
            <person name="Liu Y."/>
            <person name="Liu H."/>
            <person name="Wang H."/>
            <person name="Huang T."/>
            <person name="Liu B."/>
            <person name="Yang B."/>
            <person name="Yin L."/>
            <person name="Li B."/>
            <person name="Zhang Y."/>
            <person name="Zhang S."/>
            <person name="Jiang F."/>
            <person name="Zhang X."/>
            <person name="Ren Y."/>
            <person name="Wang B."/>
            <person name="Wang S."/>
            <person name="Lu Y."/>
            <person name="Wu K."/>
            <person name="Fan W."/>
            <person name="Wang G."/>
        </authorList>
    </citation>
    <scope>NUCLEOTIDE SEQUENCE</scope>
    <source>
        <strain evidence="1">12Hb</strain>
    </source>
</reference>
<dbReference type="EMBL" id="WIXP02000016">
    <property type="protein sequence ID" value="KAF6198187.1"/>
    <property type="molecule type" value="Genomic_DNA"/>
</dbReference>